<reference evidence="1" key="2">
    <citation type="journal article" date="2015" name="Data Brief">
        <title>Shoot transcriptome of the giant reed, Arundo donax.</title>
        <authorList>
            <person name="Barrero R.A."/>
            <person name="Guerrero F.D."/>
            <person name="Moolhuijzen P."/>
            <person name="Goolsby J.A."/>
            <person name="Tidwell J."/>
            <person name="Bellgard S.E."/>
            <person name="Bellgard M.I."/>
        </authorList>
    </citation>
    <scope>NUCLEOTIDE SEQUENCE</scope>
    <source>
        <tissue evidence="1">Shoot tissue taken approximately 20 cm above the soil surface</tissue>
    </source>
</reference>
<dbReference type="EMBL" id="GBRH01207925">
    <property type="protein sequence ID" value="JAD89970.1"/>
    <property type="molecule type" value="Transcribed_RNA"/>
</dbReference>
<dbReference type="AlphaFoldDB" id="A0A0A9DWC6"/>
<sequence>MVDSDANPFTFSDSFSINFMIDSLKCSETSLSKYSDILKYKTRLKPSPSLSPSNIAAG</sequence>
<organism evidence="1">
    <name type="scientific">Arundo donax</name>
    <name type="common">Giant reed</name>
    <name type="synonym">Donax arundinaceus</name>
    <dbReference type="NCBI Taxonomy" id="35708"/>
    <lineage>
        <taxon>Eukaryota</taxon>
        <taxon>Viridiplantae</taxon>
        <taxon>Streptophyta</taxon>
        <taxon>Embryophyta</taxon>
        <taxon>Tracheophyta</taxon>
        <taxon>Spermatophyta</taxon>
        <taxon>Magnoliopsida</taxon>
        <taxon>Liliopsida</taxon>
        <taxon>Poales</taxon>
        <taxon>Poaceae</taxon>
        <taxon>PACMAD clade</taxon>
        <taxon>Arundinoideae</taxon>
        <taxon>Arundineae</taxon>
        <taxon>Arundo</taxon>
    </lineage>
</organism>
<protein>
    <submittedName>
        <fullName evidence="1">Uncharacterized protein</fullName>
    </submittedName>
</protein>
<reference evidence="1" key="1">
    <citation type="submission" date="2014-09" db="EMBL/GenBank/DDBJ databases">
        <authorList>
            <person name="Magalhaes I.L.F."/>
            <person name="Oliveira U."/>
            <person name="Santos F.R."/>
            <person name="Vidigal T.H.D.A."/>
            <person name="Brescovit A.D."/>
            <person name="Santos A.J."/>
        </authorList>
    </citation>
    <scope>NUCLEOTIDE SEQUENCE</scope>
    <source>
        <tissue evidence="1">Shoot tissue taken approximately 20 cm above the soil surface</tissue>
    </source>
</reference>
<name>A0A0A9DWC6_ARUDO</name>
<accession>A0A0A9DWC6</accession>
<proteinExistence type="predicted"/>
<evidence type="ECO:0000313" key="1">
    <source>
        <dbReference type="EMBL" id="JAD89970.1"/>
    </source>
</evidence>